<dbReference type="GO" id="GO:0009705">
    <property type="term" value="C:plant-type vacuole membrane"/>
    <property type="evidence" value="ECO:0007669"/>
    <property type="project" value="TreeGrafter"/>
</dbReference>
<reference evidence="10" key="1">
    <citation type="journal article" date="2017" name="Gigascience">
        <title>The genome draft of coconut (Cocos nucifera).</title>
        <authorList>
            <person name="Xiao Y."/>
            <person name="Xu P."/>
            <person name="Fan H."/>
            <person name="Baudouin L."/>
            <person name="Xia W."/>
            <person name="Bocs S."/>
            <person name="Xu J."/>
            <person name="Li Q."/>
            <person name="Guo A."/>
            <person name="Zhou L."/>
            <person name="Li J."/>
            <person name="Wu Y."/>
            <person name="Ma Z."/>
            <person name="Armero A."/>
            <person name="Issali A.E."/>
            <person name="Liu N."/>
            <person name="Peng M."/>
            <person name="Yang Y."/>
        </authorList>
    </citation>
    <scope>NUCLEOTIDE SEQUENCE</scope>
    <source>
        <tissue evidence="10">Spear leaf of Hainan Tall coconut</tissue>
    </source>
</reference>
<evidence type="ECO:0000313" key="11">
    <source>
        <dbReference type="Proteomes" id="UP000797356"/>
    </source>
</evidence>
<sequence length="458" mass="50848">MQMGPVGKPDPELHEDTLVSLPLDARKMHTFEHIGSLAAVAQSFTPRKTHSRLLMSIYTILIKAKMNVLLPFGPLAVILHYLTGKQGWVFLFSLIGITPLAERLGYATEQLACYTGPTVGGLLNATFGNATEMIISIYALKNGMIRVVQQSLLGSILSNMLLVLGCAFFAGGVVHYSKDQIFNKATALVNSGLLLMAVLGIMFPAVLHSTHSEVQYGKSEVSLSRFSSCVMLVAYAAYLYFQLKTQPSLYNPIDGCVSMSLSLLKFSIGTSFVFQEESVHLASDFMLILSTYIGLVYIKEERHNEEDDEEDVPEITQWEAVSWLAVLTIWISILSGYLVDAIQGASESWNMPMAFISVILLPIVGNAAEHASAIMFAMKDKLIPFCVVVGWIMGKQMDLNFQLFETATLFITVLVVTFMLQLWHRKSSGNRLIWKCHCTEAATMEETLYLKVQPRQML</sequence>
<protein>
    <submittedName>
        <fullName evidence="10">Vacuolar cation/proton exchanger 2</fullName>
    </submittedName>
</protein>
<dbReference type="Gene3D" id="1.20.1420.30">
    <property type="entry name" value="NCX, central ion-binding region"/>
    <property type="match status" value="1"/>
</dbReference>
<evidence type="ECO:0000313" key="10">
    <source>
        <dbReference type="EMBL" id="KAG1342554.1"/>
    </source>
</evidence>
<evidence type="ECO:0000256" key="6">
    <source>
        <dbReference type="ARBA" id="ARBA00023065"/>
    </source>
</evidence>
<feature type="domain" description="Sodium/calcium exchanger membrane region" evidence="9">
    <location>
        <begin position="88"/>
        <end position="243"/>
    </location>
</feature>
<feature type="transmembrane region" description="Helical" evidence="8">
    <location>
        <begin position="188"/>
        <end position="207"/>
    </location>
</feature>
<evidence type="ECO:0000259" key="9">
    <source>
        <dbReference type="Pfam" id="PF01699"/>
    </source>
</evidence>
<keyword evidence="6" id="KW-0406">Ion transport</keyword>
<dbReference type="InterPro" id="IPR044880">
    <property type="entry name" value="NCX_ion-bd_dom_sf"/>
</dbReference>
<keyword evidence="7 8" id="KW-0472">Membrane</keyword>
<evidence type="ECO:0000256" key="4">
    <source>
        <dbReference type="ARBA" id="ARBA00022692"/>
    </source>
</evidence>
<dbReference type="GO" id="GO:0012505">
    <property type="term" value="C:endomembrane system"/>
    <property type="evidence" value="ECO:0007669"/>
    <property type="project" value="UniProtKB-SubCell"/>
</dbReference>
<dbReference type="PANTHER" id="PTHR31503">
    <property type="entry name" value="VACUOLAR CALCIUM ION TRANSPORTER"/>
    <property type="match status" value="1"/>
</dbReference>
<dbReference type="GO" id="GO:0015369">
    <property type="term" value="F:calcium:proton antiporter activity"/>
    <property type="evidence" value="ECO:0007669"/>
    <property type="project" value="TreeGrafter"/>
</dbReference>
<dbReference type="Pfam" id="PF01699">
    <property type="entry name" value="Na_Ca_ex"/>
    <property type="match status" value="2"/>
</dbReference>
<dbReference type="FunFam" id="1.20.1420.30:FF:000012">
    <property type="entry name" value="Vacuolar cation/proton exchanger"/>
    <property type="match status" value="1"/>
</dbReference>
<dbReference type="InterPro" id="IPR004713">
    <property type="entry name" value="CaH_exchang"/>
</dbReference>
<dbReference type="AlphaFoldDB" id="A0A8K0N1U8"/>
<dbReference type="OrthoDB" id="1699231at2759"/>
<evidence type="ECO:0000256" key="1">
    <source>
        <dbReference type="ARBA" id="ARBA00004127"/>
    </source>
</evidence>
<evidence type="ECO:0000256" key="7">
    <source>
        <dbReference type="ARBA" id="ARBA00023136"/>
    </source>
</evidence>
<dbReference type="InterPro" id="IPR004837">
    <property type="entry name" value="NaCa_Exmemb"/>
</dbReference>
<keyword evidence="5 8" id="KW-1133">Transmembrane helix</keyword>
<keyword evidence="3" id="KW-0050">Antiport</keyword>
<feature type="transmembrane region" description="Helical" evidence="8">
    <location>
        <begin position="57"/>
        <end position="82"/>
    </location>
</feature>
<comment type="caution">
    <text evidence="10">The sequence shown here is derived from an EMBL/GenBank/DDBJ whole genome shotgun (WGS) entry which is preliminary data.</text>
</comment>
<feature type="transmembrane region" description="Helical" evidence="8">
    <location>
        <begin position="351"/>
        <end position="368"/>
    </location>
</feature>
<dbReference type="PANTHER" id="PTHR31503:SF22">
    <property type="entry name" value="VACUOLAR CALCIUM ION TRANSPORTER"/>
    <property type="match status" value="1"/>
</dbReference>
<dbReference type="Proteomes" id="UP000797356">
    <property type="component" value="Chromosome 5"/>
</dbReference>
<gene>
    <name evidence="10" type="ORF">COCNU_05G007830</name>
</gene>
<feature type="transmembrane region" description="Helical" evidence="8">
    <location>
        <begin position="403"/>
        <end position="423"/>
    </location>
</feature>
<evidence type="ECO:0000256" key="3">
    <source>
        <dbReference type="ARBA" id="ARBA00022449"/>
    </source>
</evidence>
<keyword evidence="4 8" id="KW-0812">Transmembrane</keyword>
<evidence type="ECO:0000256" key="2">
    <source>
        <dbReference type="ARBA" id="ARBA00022448"/>
    </source>
</evidence>
<evidence type="ECO:0000256" key="5">
    <source>
        <dbReference type="ARBA" id="ARBA00022989"/>
    </source>
</evidence>
<name>A0A8K0N1U8_COCNU</name>
<proteinExistence type="predicted"/>
<reference evidence="10" key="2">
    <citation type="submission" date="2019-07" db="EMBL/GenBank/DDBJ databases">
        <authorList>
            <person name="Yang Y."/>
            <person name="Bocs S."/>
            <person name="Baudouin L."/>
        </authorList>
    </citation>
    <scope>NUCLEOTIDE SEQUENCE</scope>
    <source>
        <tissue evidence="10">Spear leaf of Hainan Tall coconut</tissue>
    </source>
</reference>
<keyword evidence="2" id="KW-0813">Transport</keyword>
<organism evidence="10 11">
    <name type="scientific">Cocos nucifera</name>
    <name type="common">Coconut palm</name>
    <dbReference type="NCBI Taxonomy" id="13894"/>
    <lineage>
        <taxon>Eukaryota</taxon>
        <taxon>Viridiplantae</taxon>
        <taxon>Streptophyta</taxon>
        <taxon>Embryophyta</taxon>
        <taxon>Tracheophyta</taxon>
        <taxon>Spermatophyta</taxon>
        <taxon>Magnoliopsida</taxon>
        <taxon>Liliopsida</taxon>
        <taxon>Arecaceae</taxon>
        <taxon>Arecoideae</taxon>
        <taxon>Cocoseae</taxon>
        <taxon>Attaleinae</taxon>
        <taxon>Cocos</taxon>
    </lineage>
</organism>
<feature type="transmembrane region" description="Helical" evidence="8">
    <location>
        <begin position="320"/>
        <end position="339"/>
    </location>
</feature>
<feature type="transmembrane region" description="Helical" evidence="8">
    <location>
        <begin position="152"/>
        <end position="176"/>
    </location>
</feature>
<feature type="transmembrane region" description="Helical" evidence="8">
    <location>
        <begin position="222"/>
        <end position="241"/>
    </location>
</feature>
<keyword evidence="11" id="KW-1185">Reference proteome</keyword>
<accession>A0A8K0N1U8</accession>
<dbReference type="EMBL" id="CM017876">
    <property type="protein sequence ID" value="KAG1342554.1"/>
    <property type="molecule type" value="Genomic_DNA"/>
</dbReference>
<comment type="subcellular location">
    <subcellularLocation>
        <location evidence="1">Endomembrane system</location>
        <topology evidence="1">Multi-pass membrane protein</topology>
    </subcellularLocation>
</comment>
<dbReference type="GO" id="GO:0006874">
    <property type="term" value="P:intracellular calcium ion homeostasis"/>
    <property type="evidence" value="ECO:0007669"/>
    <property type="project" value="TreeGrafter"/>
</dbReference>
<evidence type="ECO:0000256" key="8">
    <source>
        <dbReference type="SAM" id="Phobius"/>
    </source>
</evidence>
<feature type="transmembrane region" description="Helical" evidence="8">
    <location>
        <begin position="118"/>
        <end position="140"/>
    </location>
</feature>
<feature type="domain" description="Sodium/calcium exchanger membrane region" evidence="9">
    <location>
        <begin position="321"/>
        <end position="381"/>
    </location>
</feature>